<organism evidence="5 6">
    <name type="scientific">Diaporthe vaccinii</name>
    <dbReference type="NCBI Taxonomy" id="105482"/>
    <lineage>
        <taxon>Eukaryota</taxon>
        <taxon>Fungi</taxon>
        <taxon>Dikarya</taxon>
        <taxon>Ascomycota</taxon>
        <taxon>Pezizomycotina</taxon>
        <taxon>Sordariomycetes</taxon>
        <taxon>Sordariomycetidae</taxon>
        <taxon>Diaporthales</taxon>
        <taxon>Diaporthaceae</taxon>
        <taxon>Diaporthe</taxon>
        <taxon>Diaporthe eres species complex</taxon>
    </lineage>
</organism>
<dbReference type="Proteomes" id="UP001600888">
    <property type="component" value="Unassembled WGS sequence"/>
</dbReference>
<reference evidence="5 6" key="1">
    <citation type="submission" date="2024-03" db="EMBL/GenBank/DDBJ databases">
        <title>A high-quality draft genome sequence of Diaporthe vaccinii, a causative agent of upright dieback and viscid rot disease in cranberry plants.</title>
        <authorList>
            <person name="Sarrasin M."/>
            <person name="Lang B.F."/>
            <person name="Burger G."/>
        </authorList>
    </citation>
    <scope>NUCLEOTIDE SEQUENCE [LARGE SCALE GENOMIC DNA]</scope>
    <source>
        <strain evidence="5 6">IS7</strain>
    </source>
</reference>
<dbReference type="PANTHER" id="PTHR21240">
    <property type="entry name" value="2-AMINO-3-CARBOXYLMUCONATE-6-SEMIALDEHYDE DECARBOXYLASE"/>
    <property type="match status" value="1"/>
</dbReference>
<evidence type="ECO:0000256" key="3">
    <source>
        <dbReference type="RuleBase" id="RU366045"/>
    </source>
</evidence>
<evidence type="ECO:0000313" key="5">
    <source>
        <dbReference type="EMBL" id="KAL2292730.1"/>
    </source>
</evidence>
<feature type="domain" description="Amidohydrolase-related" evidence="4">
    <location>
        <begin position="69"/>
        <end position="371"/>
    </location>
</feature>
<comment type="similarity">
    <text evidence="3">Belongs to the metallo-dependent hydrolases superfamily.</text>
</comment>
<gene>
    <name evidence="5" type="ORF">FJTKL_07817</name>
</gene>
<name>A0ABR4FDF7_9PEZI</name>
<keyword evidence="2 3" id="KW-0456">Lyase</keyword>
<evidence type="ECO:0000313" key="6">
    <source>
        <dbReference type="Proteomes" id="UP001600888"/>
    </source>
</evidence>
<evidence type="ECO:0000256" key="2">
    <source>
        <dbReference type="ARBA" id="ARBA00023239"/>
    </source>
</evidence>
<dbReference type="EMBL" id="JBAWTH010000002">
    <property type="protein sequence ID" value="KAL2292730.1"/>
    <property type="molecule type" value="Genomic_DNA"/>
</dbReference>
<keyword evidence="1 3" id="KW-0210">Decarboxylase</keyword>
<dbReference type="SUPFAM" id="SSF51556">
    <property type="entry name" value="Metallo-dependent hydrolases"/>
    <property type="match status" value="1"/>
</dbReference>
<accession>A0ABR4FDF7</accession>
<sequence>MGLTCRPFPSPKQPFSPLKVSAGQIPPSWTLLMRQESILMCTQFRISTPPPSAEGKGSYALVPDTRGRPTPAWDTATHLQFMANHSISYAFLSISTPASNVFLGNQTLSVGLARLLNEWLAELVQTFPERFSFFAVAPLPYVSASITEVNYALEELHTRGIGLLTNHEGLYLGHPDLRAFFASLNSASYRSPSIFVHPTAAFLRINGSVFEANPSKLCITTLENTLRTRTIYSDTREALYPMGLVEYYFDTARTMLDLTLTQSFVNFTNIRWIFSHCGGAFPSIEDRALKLQPAIEVPAEAVYRSRVWYDSAGPTYFAQVKGLLGYGVPTSQLVFGSDYPYASGTYELGIGAIQEADFLAHQEKEAIFSSNYKAVLGEVL</sequence>
<dbReference type="EMBL" id="JBAWTH010000002">
    <property type="protein sequence ID" value="KAL2292736.1"/>
    <property type="molecule type" value="Genomic_DNA"/>
</dbReference>
<dbReference type="InterPro" id="IPR032465">
    <property type="entry name" value="ACMSD"/>
</dbReference>
<proteinExistence type="inferred from homology"/>
<dbReference type="InterPro" id="IPR006680">
    <property type="entry name" value="Amidohydro-rel"/>
</dbReference>
<evidence type="ECO:0000259" key="4">
    <source>
        <dbReference type="Pfam" id="PF04909"/>
    </source>
</evidence>
<dbReference type="PANTHER" id="PTHR21240:SF32">
    <property type="entry name" value="AMIDOHYDROLASE-RELATED DOMAIN-CONTAINING PROTEIN"/>
    <property type="match status" value="1"/>
</dbReference>
<dbReference type="Pfam" id="PF04909">
    <property type="entry name" value="Amidohydro_2"/>
    <property type="match status" value="1"/>
</dbReference>
<protein>
    <recommendedName>
        <fullName evidence="4">Amidohydrolase-related domain-containing protein</fullName>
    </recommendedName>
</protein>
<evidence type="ECO:0000256" key="1">
    <source>
        <dbReference type="ARBA" id="ARBA00022793"/>
    </source>
</evidence>
<keyword evidence="6" id="KW-1185">Reference proteome</keyword>
<dbReference type="InterPro" id="IPR032466">
    <property type="entry name" value="Metal_Hydrolase"/>
</dbReference>
<comment type="caution">
    <text evidence="5">The sequence shown here is derived from an EMBL/GenBank/DDBJ whole genome shotgun (WGS) entry which is preliminary data.</text>
</comment>
<dbReference type="Gene3D" id="3.20.20.140">
    <property type="entry name" value="Metal-dependent hydrolases"/>
    <property type="match status" value="1"/>
</dbReference>